<protein>
    <submittedName>
        <fullName evidence="2">Uncharacterized protein</fullName>
    </submittedName>
</protein>
<dbReference type="HOGENOM" id="CLU_117285_0_0_1"/>
<comment type="caution">
    <text evidence="2">The sequence shown here is derived from an EMBL/GenBank/DDBJ whole genome shotgun (WGS) entry which is preliminary data.</text>
</comment>
<accession>G7DZS8</accession>
<dbReference type="EMBL" id="BABT02000074">
    <property type="protein sequence ID" value="GAA96088.1"/>
    <property type="molecule type" value="Genomic_DNA"/>
</dbReference>
<proteinExistence type="predicted"/>
<keyword evidence="3" id="KW-1185">Reference proteome</keyword>
<dbReference type="Proteomes" id="UP000009131">
    <property type="component" value="Unassembled WGS sequence"/>
</dbReference>
<dbReference type="AlphaFoldDB" id="G7DZS8"/>
<evidence type="ECO:0000256" key="1">
    <source>
        <dbReference type="SAM" id="SignalP"/>
    </source>
</evidence>
<keyword evidence="1" id="KW-0732">Signal</keyword>
<name>G7DZS8_MIXOS</name>
<dbReference type="InParanoid" id="G7DZS8"/>
<reference evidence="2 3" key="1">
    <citation type="journal article" date="2011" name="J. Gen. Appl. Microbiol.">
        <title>Draft genome sequencing of the enigmatic basidiomycete Mixia osmundae.</title>
        <authorList>
            <person name="Nishida H."/>
            <person name="Nagatsuka Y."/>
            <person name="Sugiyama J."/>
        </authorList>
    </citation>
    <scope>NUCLEOTIDE SEQUENCE [LARGE SCALE GENOMIC DNA]</scope>
    <source>
        <strain evidence="3">CBS 9802 / IAM 14324 / JCM 22182 / KY 12970</strain>
    </source>
</reference>
<feature type="signal peptide" evidence="1">
    <location>
        <begin position="1"/>
        <end position="28"/>
    </location>
</feature>
<feature type="chain" id="PRO_5003492293" evidence="1">
    <location>
        <begin position="29"/>
        <end position="202"/>
    </location>
</feature>
<evidence type="ECO:0000313" key="3">
    <source>
        <dbReference type="Proteomes" id="UP000009131"/>
    </source>
</evidence>
<evidence type="ECO:0000313" key="2">
    <source>
        <dbReference type="EMBL" id="GAA96088.1"/>
    </source>
</evidence>
<gene>
    <name evidence="2" type="primary">Mo02749</name>
    <name evidence="2" type="ORF">E5Q_02749</name>
</gene>
<reference evidence="2 3" key="2">
    <citation type="journal article" date="2012" name="Open Biol.">
        <title>Characteristics of nucleosomes and linker DNA regions on the genome of the basidiomycete Mixia osmundae revealed by mono- and dinucleosome mapping.</title>
        <authorList>
            <person name="Nishida H."/>
            <person name="Kondo S."/>
            <person name="Matsumoto T."/>
            <person name="Suzuki Y."/>
            <person name="Yoshikawa H."/>
            <person name="Taylor T.D."/>
            <person name="Sugiyama J."/>
        </authorList>
    </citation>
    <scope>NUCLEOTIDE SEQUENCE [LARGE SCALE GENOMIC DNA]</scope>
    <source>
        <strain evidence="3">CBS 9802 / IAM 14324 / JCM 22182 / KY 12970</strain>
    </source>
</reference>
<organism evidence="2 3">
    <name type="scientific">Mixia osmundae (strain CBS 9802 / IAM 14324 / JCM 22182 / KY 12970)</name>
    <dbReference type="NCBI Taxonomy" id="764103"/>
    <lineage>
        <taxon>Eukaryota</taxon>
        <taxon>Fungi</taxon>
        <taxon>Dikarya</taxon>
        <taxon>Basidiomycota</taxon>
        <taxon>Pucciniomycotina</taxon>
        <taxon>Mixiomycetes</taxon>
        <taxon>Mixiales</taxon>
        <taxon>Mixiaceae</taxon>
        <taxon>Mixia</taxon>
    </lineage>
</organism>
<sequence length="202" mass="22650">MTFSFWPGLPSSMIYVLLILFGAALALADDSYYYEYDPKHTYAMRTYRVQWGVYADCKGVGDMYLQNASVEVTVYQESAASLPEARFMNPINVTGLSVKGQQIRHGDFSRVLVSLTTKGSEATSPVHSWTDRSRACCKIWYNTRVWLHLEKEFYDHDTSLVRAFCSPNRRAEASPTCTDPPAGVSSCHIALSTLVAYEISGE</sequence>